<dbReference type="CDD" id="cd01647">
    <property type="entry name" value="RT_LTR"/>
    <property type="match status" value="1"/>
</dbReference>
<dbReference type="FunFam" id="3.30.70.270:FF:000020">
    <property type="entry name" value="Transposon Tf2-6 polyprotein-like Protein"/>
    <property type="match status" value="1"/>
</dbReference>
<proteinExistence type="predicted"/>
<dbReference type="SUPFAM" id="SSF56672">
    <property type="entry name" value="DNA/RNA polymerases"/>
    <property type="match status" value="1"/>
</dbReference>
<dbReference type="Pfam" id="PF00665">
    <property type="entry name" value="rve"/>
    <property type="match status" value="1"/>
</dbReference>
<dbReference type="GO" id="GO:0042575">
    <property type="term" value="C:DNA polymerase complex"/>
    <property type="evidence" value="ECO:0007669"/>
    <property type="project" value="UniProtKB-ARBA"/>
</dbReference>
<dbReference type="FunFam" id="3.10.20.370:FF:000001">
    <property type="entry name" value="Retrovirus-related Pol polyprotein from transposon 17.6-like protein"/>
    <property type="match status" value="1"/>
</dbReference>
<dbReference type="InterPro" id="IPR012337">
    <property type="entry name" value="RNaseH-like_sf"/>
</dbReference>
<dbReference type="Proteomes" id="UP000838756">
    <property type="component" value="Unassembled WGS sequence"/>
</dbReference>
<dbReference type="PROSITE" id="PS50878">
    <property type="entry name" value="RT_POL"/>
    <property type="match status" value="1"/>
</dbReference>
<reference evidence="11" key="1">
    <citation type="submission" date="2022-03" db="EMBL/GenBank/DDBJ databases">
        <authorList>
            <person name="Lindestad O."/>
        </authorList>
    </citation>
    <scope>NUCLEOTIDE SEQUENCE</scope>
</reference>
<dbReference type="InterPro" id="IPR021109">
    <property type="entry name" value="Peptidase_aspartic_dom_sf"/>
</dbReference>
<keyword evidence="3" id="KW-0548">Nucleotidyltransferase</keyword>
<sequence>MDRSTNTQFLVDTGSDLCVYPRSALRDRRAKTNFELCAANGTVIDTFGFINLNLNLGLRRDFPWQFIVANVTKPIIGVDFLSFYNLIVDCRNQRLIDNTTSLSCNASFAQSDLFSVKVSTGDTRFHDVLSKFPEITRPSGTPVIPKHNTVHHIRTTPGPPISGTPRRLAPDKLKIAKQEFELMLSNGTARPSESPWASPLHLAPKKDNGWRPCGDYRMLNARTIPDRYPIKHIHDFSHNIAGCTVFSTIDLMKAYNQIPVFEADIQKTAITTPFGLYEFPFMTFGLRNAGQTFQRFVDEMTRGLEFCYAYLDDFLVFSKDETEHEAHLQILFTRMKEYGVLVNTSKCVFGASEVTFLGYRISASGTKPLEAKVQAINDFPAPKTVKELRRFLGMLNFYRRFLPHSASIQAPLNALLTGNVKASQSVNLTGDTLLAFDQCKKSLANAALLAHPDSQAELALVTDASDLAMGAVLQQLKDQIWQPLAFFSRKLSPSQQKYSPYDRKLLAIYESIKHFRHMLEARHFVVYTDHKPLSCAFNERKANCSPRQYRHLDYISQFTTDIRHISGKDNVVADPLSRIEELQMPIDLDVLASSQATDRELTQILEGESSLRLEKLNIQGSRTELYCDVSTPSPRPFVPKLLRRQIFDSFHSLSHPGANASAKLVAERFVWPGVRKDCRAWSQQCLACQRAKVNRHVSSPLGTFDLPRARFAFIHVDIIGPMPISQGYRYCFTAVDRFTRWPEVVPMVDMTAETVGRALISWISRFGCPTDIITDRGRQFESSLFQYLGKAIGFKHRRTTAYHPACNGLVERFHRQLKAAIMCHADGNWVDTLPLVLLGIRSAFKDDLQTSSAELVYGEPLRLPGEFFQATVPHSTDISDFTTRLRQLTSKLQPTPASRHNKHKIFIYKDLTLSSHVFLRDDALRGSLQPPYTGPYEVLERGDKTFKILVKGKSVTVSIDRLKPAYMQTDPSPNPATTPITPGNPNLSSPSDPVPLARNTPVQDDVKKSRSGRIIRFPDYFRP</sequence>
<feature type="compositionally biased region" description="Polar residues" evidence="8">
    <location>
        <begin position="969"/>
        <end position="991"/>
    </location>
</feature>
<dbReference type="InterPro" id="IPR043128">
    <property type="entry name" value="Rev_trsase/Diguanyl_cyclase"/>
</dbReference>
<keyword evidence="12" id="KW-1185">Reference proteome</keyword>
<keyword evidence="5" id="KW-0255">Endonuclease</keyword>
<dbReference type="Pfam" id="PF17921">
    <property type="entry name" value="Integrase_H2C2"/>
    <property type="match status" value="1"/>
</dbReference>
<dbReference type="FunFam" id="3.30.420.10:FF:000032">
    <property type="entry name" value="Retrovirus-related Pol polyprotein from transposon 297-like Protein"/>
    <property type="match status" value="1"/>
</dbReference>
<evidence type="ECO:0000256" key="4">
    <source>
        <dbReference type="ARBA" id="ARBA00022722"/>
    </source>
</evidence>
<dbReference type="InterPro" id="IPR001584">
    <property type="entry name" value="Integrase_cat-core"/>
</dbReference>
<evidence type="ECO:0000256" key="6">
    <source>
        <dbReference type="ARBA" id="ARBA00022918"/>
    </source>
</evidence>
<feature type="domain" description="Integrase catalytic" evidence="10">
    <location>
        <begin position="703"/>
        <end position="872"/>
    </location>
</feature>
<dbReference type="GO" id="GO:0003964">
    <property type="term" value="F:RNA-directed DNA polymerase activity"/>
    <property type="evidence" value="ECO:0007669"/>
    <property type="project" value="UniProtKB-KW"/>
</dbReference>
<organism evidence="11 12">
    <name type="scientific">Pararge aegeria aegeria</name>
    <dbReference type="NCBI Taxonomy" id="348720"/>
    <lineage>
        <taxon>Eukaryota</taxon>
        <taxon>Metazoa</taxon>
        <taxon>Ecdysozoa</taxon>
        <taxon>Arthropoda</taxon>
        <taxon>Hexapoda</taxon>
        <taxon>Insecta</taxon>
        <taxon>Pterygota</taxon>
        <taxon>Neoptera</taxon>
        <taxon>Endopterygota</taxon>
        <taxon>Lepidoptera</taxon>
        <taxon>Glossata</taxon>
        <taxon>Ditrysia</taxon>
        <taxon>Papilionoidea</taxon>
        <taxon>Nymphalidae</taxon>
        <taxon>Satyrinae</taxon>
        <taxon>Satyrini</taxon>
        <taxon>Parargina</taxon>
        <taxon>Pararge</taxon>
    </lineage>
</organism>
<dbReference type="InterPro" id="IPR000477">
    <property type="entry name" value="RT_dom"/>
</dbReference>
<dbReference type="PROSITE" id="PS50994">
    <property type="entry name" value="INTEGRASE"/>
    <property type="match status" value="1"/>
</dbReference>
<keyword evidence="2" id="KW-0808">Transferase</keyword>
<dbReference type="Pfam" id="PF00078">
    <property type="entry name" value="RVT_1"/>
    <property type="match status" value="1"/>
</dbReference>
<keyword evidence="4" id="KW-0540">Nuclease</keyword>
<accession>A0A8S4QXC2</accession>
<dbReference type="Gene3D" id="3.10.10.10">
    <property type="entry name" value="HIV Type 1 Reverse Transcriptase, subunit A, domain 1"/>
    <property type="match status" value="1"/>
</dbReference>
<dbReference type="SUPFAM" id="SSF53098">
    <property type="entry name" value="Ribonuclease H-like"/>
    <property type="match status" value="1"/>
</dbReference>
<dbReference type="InterPro" id="IPR041588">
    <property type="entry name" value="Integrase_H2C2"/>
</dbReference>
<evidence type="ECO:0000256" key="2">
    <source>
        <dbReference type="ARBA" id="ARBA00022679"/>
    </source>
</evidence>
<evidence type="ECO:0000313" key="12">
    <source>
        <dbReference type="Proteomes" id="UP000838756"/>
    </source>
</evidence>
<dbReference type="CDD" id="cd09274">
    <property type="entry name" value="RNase_HI_RT_Ty3"/>
    <property type="match status" value="1"/>
</dbReference>
<dbReference type="EMBL" id="CAKXAJ010021912">
    <property type="protein sequence ID" value="CAH2226733.1"/>
    <property type="molecule type" value="Genomic_DNA"/>
</dbReference>
<dbReference type="Gene3D" id="2.40.70.10">
    <property type="entry name" value="Acid Proteases"/>
    <property type="match status" value="1"/>
</dbReference>
<evidence type="ECO:0000256" key="5">
    <source>
        <dbReference type="ARBA" id="ARBA00022759"/>
    </source>
</evidence>
<dbReference type="InterPro" id="IPR041577">
    <property type="entry name" value="RT_RNaseH_2"/>
</dbReference>
<keyword evidence="5" id="KW-0378">Hydrolase</keyword>
<dbReference type="Pfam" id="PF17919">
    <property type="entry name" value="RT_RNaseH_2"/>
    <property type="match status" value="1"/>
</dbReference>
<dbReference type="EC" id="2.7.7.49" evidence="1"/>
<evidence type="ECO:0000259" key="10">
    <source>
        <dbReference type="PROSITE" id="PS50994"/>
    </source>
</evidence>
<dbReference type="Gene3D" id="3.30.70.270">
    <property type="match status" value="2"/>
</dbReference>
<dbReference type="Gene3D" id="1.10.340.70">
    <property type="match status" value="1"/>
</dbReference>
<evidence type="ECO:0000313" key="11">
    <source>
        <dbReference type="EMBL" id="CAH2226733.1"/>
    </source>
</evidence>
<comment type="caution">
    <text evidence="11">The sequence shown here is derived from an EMBL/GenBank/DDBJ whole genome shotgun (WGS) entry which is preliminary data.</text>
</comment>
<evidence type="ECO:0000256" key="3">
    <source>
        <dbReference type="ARBA" id="ARBA00022695"/>
    </source>
</evidence>
<dbReference type="GO" id="GO:0015074">
    <property type="term" value="P:DNA integration"/>
    <property type="evidence" value="ECO:0007669"/>
    <property type="project" value="InterPro"/>
</dbReference>
<dbReference type="GO" id="GO:0004519">
    <property type="term" value="F:endonuclease activity"/>
    <property type="evidence" value="ECO:0007669"/>
    <property type="project" value="UniProtKB-KW"/>
</dbReference>
<dbReference type="OrthoDB" id="422540at2759"/>
<feature type="region of interest" description="Disordered" evidence="8">
    <location>
        <begin position="140"/>
        <end position="167"/>
    </location>
</feature>
<dbReference type="AlphaFoldDB" id="A0A8S4QXC2"/>
<dbReference type="PANTHER" id="PTHR37984:SF5">
    <property type="entry name" value="PROTEIN NYNRIN-LIKE"/>
    <property type="match status" value="1"/>
</dbReference>
<keyword evidence="6" id="KW-0695">RNA-directed DNA polymerase</keyword>
<dbReference type="InterPro" id="IPR036397">
    <property type="entry name" value="RNaseH_sf"/>
</dbReference>
<dbReference type="Gene3D" id="3.30.420.10">
    <property type="entry name" value="Ribonuclease H-like superfamily/Ribonuclease H"/>
    <property type="match status" value="1"/>
</dbReference>
<evidence type="ECO:0000256" key="8">
    <source>
        <dbReference type="SAM" id="MobiDB-lite"/>
    </source>
</evidence>
<dbReference type="InterPro" id="IPR043502">
    <property type="entry name" value="DNA/RNA_pol_sf"/>
</dbReference>
<evidence type="ECO:0000259" key="9">
    <source>
        <dbReference type="PROSITE" id="PS50878"/>
    </source>
</evidence>
<feature type="domain" description="Reverse transcriptase" evidence="9">
    <location>
        <begin position="184"/>
        <end position="361"/>
    </location>
</feature>
<protein>
    <recommendedName>
        <fullName evidence="1">RNA-directed DNA polymerase</fullName>
        <ecNumber evidence="1">2.7.7.49</ecNumber>
    </recommendedName>
</protein>
<dbReference type="PANTHER" id="PTHR37984">
    <property type="entry name" value="PROTEIN CBG26694"/>
    <property type="match status" value="1"/>
</dbReference>
<feature type="region of interest" description="Disordered" evidence="8">
    <location>
        <begin position="964"/>
        <end position="1011"/>
    </location>
</feature>
<keyword evidence="7" id="KW-0511">Multifunctional enzyme</keyword>
<dbReference type="SUPFAM" id="SSF50630">
    <property type="entry name" value="Acid proteases"/>
    <property type="match status" value="1"/>
</dbReference>
<evidence type="ECO:0000256" key="7">
    <source>
        <dbReference type="ARBA" id="ARBA00023268"/>
    </source>
</evidence>
<dbReference type="FunFam" id="2.40.70.10:FF:000130">
    <property type="entry name" value="Retrovirus-related Pol polyprotein from transposon opus-like Protein"/>
    <property type="match status" value="1"/>
</dbReference>
<gene>
    <name evidence="11" type="primary">jg26264</name>
    <name evidence="11" type="ORF">PAEG_LOCUS7428</name>
</gene>
<dbReference type="InterPro" id="IPR050951">
    <property type="entry name" value="Retrovirus_Pol_polyprotein"/>
</dbReference>
<name>A0A8S4QXC2_9NEOP</name>
<evidence type="ECO:0000256" key="1">
    <source>
        <dbReference type="ARBA" id="ARBA00012493"/>
    </source>
</evidence>
<dbReference type="GO" id="GO:0003676">
    <property type="term" value="F:nucleic acid binding"/>
    <property type="evidence" value="ECO:0007669"/>
    <property type="project" value="InterPro"/>
</dbReference>